<dbReference type="EC" id="6.6.1.2" evidence="1"/>
<evidence type="ECO:0000313" key="4">
    <source>
        <dbReference type="EMBL" id="TDN46032.1"/>
    </source>
</evidence>
<evidence type="ECO:0000256" key="1">
    <source>
        <dbReference type="NCBIfam" id="TIGR02257"/>
    </source>
</evidence>
<dbReference type="EMBL" id="SNVV01000028">
    <property type="protein sequence ID" value="TDN46032.1"/>
    <property type="molecule type" value="Genomic_DNA"/>
</dbReference>
<dbReference type="PANTHER" id="PTHR44119">
    <property type="entry name" value="MAGNESIUM-CHELATASE SUBUNIT CHLH, CHLOROPLASTIC"/>
    <property type="match status" value="1"/>
</dbReference>
<name>A0A4V3BLB5_9RHOO</name>
<evidence type="ECO:0000259" key="3">
    <source>
        <dbReference type="Pfam" id="PF02514"/>
    </source>
</evidence>
<evidence type="ECO:0000313" key="5">
    <source>
        <dbReference type="Proteomes" id="UP000295129"/>
    </source>
</evidence>
<dbReference type="NCBIfam" id="TIGR02257">
    <property type="entry name" value="cobalto_cobN"/>
    <property type="match status" value="1"/>
</dbReference>
<feature type="region of interest" description="Disordered" evidence="2">
    <location>
        <begin position="818"/>
        <end position="916"/>
    </location>
</feature>
<dbReference type="InterPro" id="IPR011953">
    <property type="entry name" value="Cobalto_CobN"/>
</dbReference>
<dbReference type="GO" id="GO:0009236">
    <property type="term" value="P:cobalamin biosynthetic process"/>
    <property type="evidence" value="ECO:0007669"/>
    <property type="project" value="UniProtKB-UniRule"/>
</dbReference>
<protein>
    <recommendedName>
        <fullName evidence="1">Cobaltochelatase subunit CobN</fullName>
        <ecNumber evidence="1">6.6.1.2</ecNumber>
    </recommendedName>
</protein>
<dbReference type="Pfam" id="PF02514">
    <property type="entry name" value="CobN-Mg_chel"/>
    <property type="match status" value="1"/>
</dbReference>
<dbReference type="RefSeq" id="WP_133594796.1">
    <property type="nucleotide sequence ID" value="NZ_SNVV01000028.1"/>
</dbReference>
<dbReference type="PANTHER" id="PTHR44119:SF4">
    <property type="entry name" value="AEROBIC COBALTOCHELATASE SUBUNIT COBN"/>
    <property type="match status" value="1"/>
</dbReference>
<reference evidence="4 5" key="1">
    <citation type="submission" date="2019-03" db="EMBL/GenBank/DDBJ databases">
        <title>Genomic Encyclopedia of Type Strains, Phase IV (KMG-IV): sequencing the most valuable type-strain genomes for metagenomic binning, comparative biology and taxonomic classification.</title>
        <authorList>
            <person name="Goeker M."/>
        </authorList>
    </citation>
    <scope>NUCLEOTIDE SEQUENCE [LARGE SCALE GENOMIC DNA]</scope>
    <source>
        <strain evidence="4 5">DSM 12121</strain>
    </source>
</reference>
<dbReference type="CDD" id="cd10150">
    <property type="entry name" value="CobN_like"/>
    <property type="match status" value="1"/>
</dbReference>
<dbReference type="OrthoDB" id="9757976at2"/>
<sequence>MHLLAAQPGGFVDDAGVITRIAQQPADIVILSAADTTLALLAAAWSQLAAEAGTDADTLGLPTLRLANLLHLRQPASVDLYLDDVLQHARVIVIDHLGGESYWPYGTERIGELCRARGIALAMFSGDTSEDRNLLQKGTVDAEVARTLWRYLREGGGANARNFHRYLAAAFFGQPLQVEPPRPLPTVALFHPRHEVATVENWQADWQPGAPCVPLLFYRAHLQAGNTAVFAHLCEALQARGMNPLPLALLSLKDAVGVATVRRLCAEHQAALILNTTAFSQATPDGAAGSGGWQAELAAAAAGLAGDVPVLQLILSGGNQAGWQEDPQGLAPRDIAMHVALPEVDGRIISRAISFKGLDHHNPLTQSDVVQYRAHPERVAFVAELAQRWCRLRALPNADKRLALVLANYPTREGRLGNGVGLDTPASVIAILEALRDEGYALGELPADGDALMAQLKEGITNDPEQWALRPARQSLAMADYLAFFQRLPAASRDAVLARWGAPEADPMLRQGRFMLAGLRCGKVFIGIQPARGYELDPLANYHDPDLVPPHHYLAFYCWLREVWRCDALVHVGKHGNLEWLPGKSVALSGECWPDIALGPLPHLYPFIVNDPGEGTQAKRRAQAVIIDHLMPPLTRAESYGPTRDLERQVDEYYEALMLDGRRAEELRRSILAHILRHDLHRDLGLEAPRSAEEEQRLLNRTDAYLCELKESQIRDGLHIFGRSPAGRLHRDTLLALVRHPVGNGHGGNDGLTRALAADLGLGDGFDPLDADWSQPWQGPRPALLAALGEGPWRNIGDTRERLELLALQVLEHGLPADGPVPEQGLPADKLALEPGLPASGMEAGTRMQPAGFSPSPLAGEGRGEGDARKGAAAALPLSPSPSPARGEGSPDEDASGRLDSRATGESTAPPWPRSTAVLARINGDLRPRLDACGPQELQQLLRGLAGRFVPPGPSGAPSRGRPDVLPTGRNFYSVDTRAIPTQTSWTLGLRSAERMIERYLQEHGDYPRAIGLSVWGTSTMRTGGDDIAQAFALIGVRPKWADGSHRVADFEILPMSLLDRPRIDVTLRVSGFFRDAFANVIRLFDAAVLAVAELDEDAEVNPIRARIAAEAAALQAEGLPAGQARRRAGHRVFGAKPGAYGAGLQGLIDSGNWEGDADLAAAYLNWGGYAYGAEDHGSEARDTFARRLAGIELVMHNQDNREHDLLDSDDYYQFQGGMTAAVRHLAGRQPTVLFGDHSNPQAPAVRTLEEEISRVVRARVTNPKWLAGVKRHGYKGAFEIAATVDYLYAYDATARVVRDDQYARVADACLEDADTRAFLQQHNPDALREICERLLEAMQRGLWQAPGDYRERVERHLLAAERKLEEA</sequence>
<evidence type="ECO:0000256" key="2">
    <source>
        <dbReference type="SAM" id="MobiDB-lite"/>
    </source>
</evidence>
<feature type="domain" description="CobN/magnesium chelatase" evidence="3">
    <location>
        <begin position="149"/>
        <end position="1348"/>
    </location>
</feature>
<keyword evidence="5" id="KW-1185">Reference proteome</keyword>
<accession>A0A4V3BLB5</accession>
<proteinExistence type="predicted"/>
<dbReference type="GO" id="GO:0051116">
    <property type="term" value="F:cobaltochelatase activity"/>
    <property type="evidence" value="ECO:0007669"/>
    <property type="project" value="UniProtKB-UniRule"/>
</dbReference>
<gene>
    <name evidence="4" type="ORF">C7389_12826</name>
</gene>
<comment type="caution">
    <text evidence="4">The sequence shown here is derived from an EMBL/GenBank/DDBJ whole genome shotgun (WGS) entry which is preliminary data.</text>
</comment>
<organism evidence="4 5">
    <name type="scientific">Azoarcus indigens</name>
    <dbReference type="NCBI Taxonomy" id="29545"/>
    <lineage>
        <taxon>Bacteria</taxon>
        <taxon>Pseudomonadati</taxon>
        <taxon>Pseudomonadota</taxon>
        <taxon>Betaproteobacteria</taxon>
        <taxon>Rhodocyclales</taxon>
        <taxon>Zoogloeaceae</taxon>
        <taxon>Azoarcus</taxon>
    </lineage>
</organism>
<dbReference type="InterPro" id="IPR003672">
    <property type="entry name" value="CobN/Mg_chltase"/>
</dbReference>
<dbReference type="Proteomes" id="UP000295129">
    <property type="component" value="Unassembled WGS sequence"/>
</dbReference>